<dbReference type="Gene3D" id="2.60.40.1090">
    <property type="entry name" value="Fimbrial-type adhesion domain"/>
    <property type="match status" value="1"/>
</dbReference>
<organism evidence="7 8">
    <name type="scientific">Citrobacter cronae</name>
    <dbReference type="NCBI Taxonomy" id="1748967"/>
    <lineage>
        <taxon>Bacteria</taxon>
        <taxon>Pseudomonadati</taxon>
        <taxon>Pseudomonadota</taxon>
        <taxon>Gammaproteobacteria</taxon>
        <taxon>Enterobacterales</taxon>
        <taxon>Enterobacteriaceae</taxon>
        <taxon>Citrobacter</taxon>
        <taxon>Citrobacter freundii complex</taxon>
    </lineage>
</organism>
<protein>
    <submittedName>
        <fullName evidence="7">Fimbrial protein</fullName>
    </submittedName>
</protein>
<evidence type="ECO:0000259" key="6">
    <source>
        <dbReference type="Pfam" id="PF00419"/>
    </source>
</evidence>
<dbReference type="GO" id="GO:0043709">
    <property type="term" value="P:cell adhesion involved in single-species biofilm formation"/>
    <property type="evidence" value="ECO:0007669"/>
    <property type="project" value="TreeGrafter"/>
</dbReference>
<accession>A0A7X1BPQ5</accession>
<dbReference type="GO" id="GO:0009289">
    <property type="term" value="C:pilus"/>
    <property type="evidence" value="ECO:0007669"/>
    <property type="project" value="UniProtKB-SubCell"/>
</dbReference>
<reference evidence="7 8" key="1">
    <citation type="submission" date="2020-08" db="EMBL/GenBank/DDBJ databases">
        <title>Emergence and comparative genomics analysis of Citrobacter in Fennec fox imported from North Africa to China.</title>
        <authorList>
            <person name="Zheng B."/>
        </authorList>
    </citation>
    <scope>NUCLEOTIDE SEQUENCE [LARGE SCALE GENOMIC DNA]</scope>
    <source>
        <strain evidence="7 8">FF141</strain>
    </source>
</reference>
<evidence type="ECO:0000256" key="1">
    <source>
        <dbReference type="ARBA" id="ARBA00004561"/>
    </source>
</evidence>
<comment type="subcellular location">
    <subcellularLocation>
        <location evidence="1">Fimbrium</location>
    </subcellularLocation>
</comment>
<dbReference type="Gene3D" id="2.60.40.3310">
    <property type="match status" value="1"/>
</dbReference>
<comment type="similarity">
    <text evidence="2">Belongs to the fimbrial protein family.</text>
</comment>
<dbReference type="EMBL" id="JACLAG010000003">
    <property type="protein sequence ID" value="MBC2620826.1"/>
    <property type="molecule type" value="Genomic_DNA"/>
</dbReference>
<feature type="chain" id="PRO_5031113168" evidence="5">
    <location>
        <begin position="22"/>
        <end position="324"/>
    </location>
</feature>
<dbReference type="Pfam" id="PF00419">
    <property type="entry name" value="Fimbrial"/>
    <property type="match status" value="1"/>
</dbReference>
<evidence type="ECO:0000256" key="2">
    <source>
        <dbReference type="ARBA" id="ARBA00006671"/>
    </source>
</evidence>
<dbReference type="InterPro" id="IPR050263">
    <property type="entry name" value="Bact_Fimbrial_Adh_Pro"/>
</dbReference>
<name>A0A7X1BPQ5_9ENTR</name>
<proteinExistence type="inferred from homology"/>
<dbReference type="PROSITE" id="PS51257">
    <property type="entry name" value="PROKAR_LIPOPROTEIN"/>
    <property type="match status" value="1"/>
</dbReference>
<dbReference type="InterPro" id="IPR000259">
    <property type="entry name" value="Adhesion_dom_fimbrial"/>
</dbReference>
<dbReference type="AlphaFoldDB" id="A0A7X1BPQ5"/>
<evidence type="ECO:0000256" key="3">
    <source>
        <dbReference type="ARBA" id="ARBA00022729"/>
    </source>
</evidence>
<evidence type="ECO:0000256" key="5">
    <source>
        <dbReference type="SAM" id="SignalP"/>
    </source>
</evidence>
<gene>
    <name evidence="7" type="ORF">H7I73_14385</name>
</gene>
<dbReference type="InterPro" id="IPR008966">
    <property type="entry name" value="Adhesion_dom_sf"/>
</dbReference>
<evidence type="ECO:0000256" key="4">
    <source>
        <dbReference type="ARBA" id="ARBA00023263"/>
    </source>
</evidence>
<dbReference type="Proteomes" id="UP000548504">
    <property type="component" value="Unassembled WGS sequence"/>
</dbReference>
<feature type="domain" description="Fimbrial-type adhesion" evidence="6">
    <location>
        <begin position="182"/>
        <end position="323"/>
    </location>
</feature>
<keyword evidence="3 5" id="KW-0732">Signal</keyword>
<keyword evidence="4" id="KW-0281">Fimbrium</keyword>
<feature type="signal peptide" evidence="5">
    <location>
        <begin position="1"/>
        <end position="21"/>
    </location>
</feature>
<dbReference type="RefSeq" id="WP_139815564.1">
    <property type="nucleotide sequence ID" value="NZ_CP101080.1"/>
</dbReference>
<dbReference type="PANTHER" id="PTHR33420">
    <property type="entry name" value="FIMBRIAL SUBUNIT ELFA-RELATED"/>
    <property type="match status" value="1"/>
</dbReference>
<evidence type="ECO:0000313" key="8">
    <source>
        <dbReference type="Proteomes" id="UP000548504"/>
    </source>
</evidence>
<sequence>MNIKPGYLGALLLLISGSSWASCSFTQGGVGPGPFTIPALVVSQDATPGTILYSQELVGSAIKLKCTGVAPIYKGYRYLSTRWENSVGLSAVYKTNVPGIGIQAKWNNTGRSLATDGNYILSYFEAEDMTEDYEYTISPRIGIRIVVIGPIESGTIDASRLLAEWVYDNQTVAQLTFNPVSVNVQANTCNLVEKNISVPLKQITTGEFNNGYSDVVSDDAFKIQLDACKADIQVDYRFTTSGSTGVTSGNILSIASGTDAAEGVGIQILDNNNNVLQFDTDYTAVSKTTENQAITIPLQARYVKTGTVKAGQVDAVATFEVYYR</sequence>
<dbReference type="InterPro" id="IPR036937">
    <property type="entry name" value="Adhesion_dom_fimbrial_sf"/>
</dbReference>
<dbReference type="PANTHER" id="PTHR33420:SF3">
    <property type="entry name" value="FIMBRIAL SUBUNIT ELFA"/>
    <property type="match status" value="1"/>
</dbReference>
<comment type="caution">
    <text evidence="7">The sequence shown here is derived from an EMBL/GenBank/DDBJ whole genome shotgun (WGS) entry which is preliminary data.</text>
</comment>
<evidence type="ECO:0000313" key="7">
    <source>
        <dbReference type="EMBL" id="MBC2620826.1"/>
    </source>
</evidence>
<dbReference type="SUPFAM" id="SSF49401">
    <property type="entry name" value="Bacterial adhesins"/>
    <property type="match status" value="1"/>
</dbReference>